<name>A0A834T2S0_9FABA</name>
<organism evidence="1 2">
    <name type="scientific">Senna tora</name>
    <dbReference type="NCBI Taxonomy" id="362788"/>
    <lineage>
        <taxon>Eukaryota</taxon>
        <taxon>Viridiplantae</taxon>
        <taxon>Streptophyta</taxon>
        <taxon>Embryophyta</taxon>
        <taxon>Tracheophyta</taxon>
        <taxon>Spermatophyta</taxon>
        <taxon>Magnoliopsida</taxon>
        <taxon>eudicotyledons</taxon>
        <taxon>Gunneridae</taxon>
        <taxon>Pentapetalae</taxon>
        <taxon>rosids</taxon>
        <taxon>fabids</taxon>
        <taxon>Fabales</taxon>
        <taxon>Fabaceae</taxon>
        <taxon>Caesalpinioideae</taxon>
        <taxon>Cassia clade</taxon>
        <taxon>Senna</taxon>
    </lineage>
</organism>
<dbReference type="AlphaFoldDB" id="A0A834T2S0"/>
<gene>
    <name evidence="1" type="ORF">G2W53_028107</name>
</gene>
<protein>
    <submittedName>
        <fullName evidence="1">Uncharacterized protein</fullName>
    </submittedName>
</protein>
<evidence type="ECO:0000313" key="1">
    <source>
        <dbReference type="EMBL" id="KAF7814138.1"/>
    </source>
</evidence>
<accession>A0A834T2S0</accession>
<evidence type="ECO:0000313" key="2">
    <source>
        <dbReference type="Proteomes" id="UP000634136"/>
    </source>
</evidence>
<proteinExistence type="predicted"/>
<reference evidence="1" key="1">
    <citation type="submission" date="2020-09" db="EMBL/GenBank/DDBJ databases">
        <title>Genome-Enabled Discovery of Anthraquinone Biosynthesis in Senna tora.</title>
        <authorList>
            <person name="Kang S.-H."/>
            <person name="Pandey R.P."/>
            <person name="Lee C.-M."/>
            <person name="Sim J.-S."/>
            <person name="Jeong J.-T."/>
            <person name="Choi B.-S."/>
            <person name="Jung M."/>
            <person name="Ginzburg D."/>
            <person name="Zhao K."/>
            <person name="Won S.Y."/>
            <person name="Oh T.-J."/>
            <person name="Yu Y."/>
            <person name="Kim N.-H."/>
            <person name="Lee O.R."/>
            <person name="Lee T.-H."/>
            <person name="Bashyal P."/>
            <person name="Kim T.-S."/>
            <person name="Lee W.-H."/>
            <person name="Kawkins C."/>
            <person name="Kim C.-K."/>
            <person name="Kim J.S."/>
            <person name="Ahn B.O."/>
            <person name="Rhee S.Y."/>
            <person name="Sohng J.K."/>
        </authorList>
    </citation>
    <scope>NUCLEOTIDE SEQUENCE</scope>
    <source>
        <tissue evidence="1">Leaf</tissue>
    </source>
</reference>
<keyword evidence="2" id="KW-1185">Reference proteome</keyword>
<dbReference type="EMBL" id="JAAIUW010000009">
    <property type="protein sequence ID" value="KAF7814138.1"/>
    <property type="molecule type" value="Genomic_DNA"/>
</dbReference>
<dbReference type="Proteomes" id="UP000634136">
    <property type="component" value="Unassembled WGS sequence"/>
</dbReference>
<comment type="caution">
    <text evidence="1">The sequence shown here is derived from an EMBL/GenBank/DDBJ whole genome shotgun (WGS) entry which is preliminary data.</text>
</comment>
<sequence>MDWSLIFCVVLAPVSPRADEFIGIGCEGHIQIINDGKVYEGDGCSSDDDEEFVNLVNAVVESNLDLELGTEYLTSDHVFLWWDNNEEQRQYIEIKECGLYPVDDEEYQNLITSASGMGVGCSYQNNDEEEAQPPMKKSKH</sequence>